<evidence type="ECO:0000256" key="1">
    <source>
        <dbReference type="ARBA" id="ARBA00004141"/>
    </source>
</evidence>
<keyword evidence="11 12" id="KW-0275">Fatty acid biosynthesis</keyword>
<dbReference type="GO" id="GO:0006636">
    <property type="term" value="P:unsaturated fatty acid biosynthetic process"/>
    <property type="evidence" value="ECO:0007669"/>
    <property type="project" value="TreeGrafter"/>
</dbReference>
<evidence type="ECO:0000256" key="6">
    <source>
        <dbReference type="ARBA" id="ARBA00022989"/>
    </source>
</evidence>
<keyword evidence="8" id="KW-0408">Iron</keyword>
<comment type="domain">
    <text evidence="12">The histidine box domains are involved in binding the catalytic metal ions.</text>
</comment>
<evidence type="ECO:0000256" key="12">
    <source>
        <dbReference type="RuleBase" id="RU000581"/>
    </source>
</evidence>
<evidence type="ECO:0000256" key="9">
    <source>
        <dbReference type="ARBA" id="ARBA00023098"/>
    </source>
</evidence>
<dbReference type="InterPro" id="IPR005804">
    <property type="entry name" value="FA_desaturase_dom"/>
</dbReference>
<dbReference type="GO" id="GO:0005506">
    <property type="term" value="F:iron ion binding"/>
    <property type="evidence" value="ECO:0007669"/>
    <property type="project" value="TreeGrafter"/>
</dbReference>
<keyword evidence="3 12" id="KW-0444">Lipid biosynthesis</keyword>
<dbReference type="PANTHER" id="PTHR11351">
    <property type="entry name" value="ACYL-COA DESATURASE"/>
    <property type="match status" value="1"/>
</dbReference>
<dbReference type="RefSeq" id="XP_025550429.1">
    <property type="nucleotide sequence ID" value="XM_025700010.1"/>
</dbReference>
<evidence type="ECO:0000256" key="11">
    <source>
        <dbReference type="ARBA" id="ARBA00023160"/>
    </source>
</evidence>
<evidence type="ECO:0000256" key="10">
    <source>
        <dbReference type="ARBA" id="ARBA00023136"/>
    </source>
</evidence>
<organism evidence="15 16">
    <name type="scientific">Aspergillus homomorphus (strain CBS 101889)</name>
    <dbReference type="NCBI Taxonomy" id="1450537"/>
    <lineage>
        <taxon>Eukaryota</taxon>
        <taxon>Fungi</taxon>
        <taxon>Dikarya</taxon>
        <taxon>Ascomycota</taxon>
        <taxon>Pezizomycotina</taxon>
        <taxon>Eurotiomycetes</taxon>
        <taxon>Eurotiomycetidae</taxon>
        <taxon>Eurotiales</taxon>
        <taxon>Aspergillaceae</taxon>
        <taxon>Aspergillus</taxon>
        <taxon>Aspergillus subgen. Circumdati</taxon>
    </lineage>
</organism>
<evidence type="ECO:0000256" key="7">
    <source>
        <dbReference type="ARBA" id="ARBA00023002"/>
    </source>
</evidence>
<feature type="transmembrane region" description="Helical" evidence="13">
    <location>
        <begin position="150"/>
        <end position="168"/>
    </location>
</feature>
<comment type="cofactor">
    <cofactor evidence="12">
        <name>Fe(2+)</name>
        <dbReference type="ChEBI" id="CHEBI:29033"/>
    </cofactor>
</comment>
<dbReference type="EMBL" id="KZ824289">
    <property type="protein sequence ID" value="RAL11275.1"/>
    <property type="molecule type" value="Genomic_DNA"/>
</dbReference>
<name>A0A395HV70_ASPHC</name>
<dbReference type="STRING" id="1450537.A0A395HV70"/>
<dbReference type="PRINTS" id="PR00075">
    <property type="entry name" value="FACDDSATRASE"/>
</dbReference>
<evidence type="ECO:0000313" key="16">
    <source>
        <dbReference type="Proteomes" id="UP000248961"/>
    </source>
</evidence>
<keyword evidence="4 12" id="KW-0812">Transmembrane</keyword>
<feature type="transmembrane region" description="Helical" evidence="13">
    <location>
        <begin position="29"/>
        <end position="48"/>
    </location>
</feature>
<comment type="similarity">
    <text evidence="2 12">Belongs to the fatty acid desaturase type 1 family.</text>
</comment>
<keyword evidence="6 13" id="KW-1133">Transmembrane helix</keyword>
<accession>A0A395HV70</accession>
<protein>
    <recommendedName>
        <fullName evidence="14">Fatty acid desaturase domain-containing protein</fullName>
    </recommendedName>
</protein>
<dbReference type="InterPro" id="IPR015876">
    <property type="entry name" value="Acyl-CoA_DS"/>
</dbReference>
<feature type="transmembrane region" description="Helical" evidence="13">
    <location>
        <begin position="174"/>
        <end position="195"/>
    </location>
</feature>
<dbReference type="PANTHER" id="PTHR11351:SF31">
    <property type="entry name" value="DESATURASE 1, ISOFORM A-RELATED"/>
    <property type="match status" value="1"/>
</dbReference>
<gene>
    <name evidence="15" type="ORF">BO97DRAFT_471036</name>
</gene>
<evidence type="ECO:0000259" key="14">
    <source>
        <dbReference type="Pfam" id="PF00487"/>
    </source>
</evidence>
<keyword evidence="5" id="KW-0276">Fatty acid metabolism</keyword>
<feature type="domain" description="Fatty acid desaturase" evidence="14">
    <location>
        <begin position="39"/>
        <end position="250"/>
    </location>
</feature>
<evidence type="ECO:0000256" key="4">
    <source>
        <dbReference type="ARBA" id="ARBA00022692"/>
    </source>
</evidence>
<dbReference type="AlphaFoldDB" id="A0A395HV70"/>
<sequence length="342" mass="39287">MASTTPGNRKPRISELPITVQNWHRHVDWYNTTFVVIIPLFGCIAAGFTPLQQITSHRTYNASLPLRIFLACGGGSAVQGSIRWWSIKHRAHHRWIDTKKDPYNIRQGLLHSHLLWLVLKHDPKNSARTDISDLNEDPVVVWQHRYYKSFMIGFGLIFPMIVAGLGWGDWKGGLVYAGILRMFLQQAFFCVNSLAHWMGDQGQRSPRNHLITALITLGEGYHNFHHELKHFPSDYRSGIEWWQYDPTKWAIWIWTKLGLASDLRRFRTNEIEMGRVQQLPKRLDQRTASLDRSVLLDQLSVVDLDDYVAEAQLGRTKASLADDAHDVTIISQDATTISNDDP</sequence>
<dbReference type="GO" id="GO:0005789">
    <property type="term" value="C:endoplasmic reticulum membrane"/>
    <property type="evidence" value="ECO:0007669"/>
    <property type="project" value="TreeGrafter"/>
</dbReference>
<dbReference type="OrthoDB" id="10260134at2759"/>
<keyword evidence="7 12" id="KW-0560">Oxidoreductase</keyword>
<comment type="subcellular location">
    <subcellularLocation>
        <location evidence="1">Membrane</location>
        <topology evidence="1">Multi-pass membrane protein</topology>
    </subcellularLocation>
</comment>
<dbReference type="Pfam" id="PF00487">
    <property type="entry name" value="FA_desaturase"/>
    <property type="match status" value="1"/>
</dbReference>
<proteinExistence type="inferred from homology"/>
<dbReference type="GO" id="GO:0004768">
    <property type="term" value="F:stearoyl-CoA 9-desaturase activity"/>
    <property type="evidence" value="ECO:0007669"/>
    <property type="project" value="TreeGrafter"/>
</dbReference>
<dbReference type="VEuPathDB" id="FungiDB:BO97DRAFT_471036"/>
<evidence type="ECO:0000313" key="15">
    <source>
        <dbReference type="EMBL" id="RAL11275.1"/>
    </source>
</evidence>
<evidence type="ECO:0000256" key="2">
    <source>
        <dbReference type="ARBA" id="ARBA00009295"/>
    </source>
</evidence>
<dbReference type="CDD" id="cd03505">
    <property type="entry name" value="Delta9-FADS-like"/>
    <property type="match status" value="1"/>
</dbReference>
<dbReference type="GeneID" id="37204299"/>
<dbReference type="Proteomes" id="UP000248961">
    <property type="component" value="Unassembled WGS sequence"/>
</dbReference>
<evidence type="ECO:0000256" key="5">
    <source>
        <dbReference type="ARBA" id="ARBA00022832"/>
    </source>
</evidence>
<keyword evidence="16" id="KW-1185">Reference proteome</keyword>
<evidence type="ECO:0000256" key="3">
    <source>
        <dbReference type="ARBA" id="ARBA00022516"/>
    </source>
</evidence>
<keyword evidence="10 13" id="KW-0472">Membrane</keyword>
<evidence type="ECO:0000256" key="8">
    <source>
        <dbReference type="ARBA" id="ARBA00023004"/>
    </source>
</evidence>
<reference evidence="15 16" key="1">
    <citation type="submission" date="2018-02" db="EMBL/GenBank/DDBJ databases">
        <title>The genomes of Aspergillus section Nigri reveals drivers in fungal speciation.</title>
        <authorList>
            <consortium name="DOE Joint Genome Institute"/>
            <person name="Vesth T.C."/>
            <person name="Nybo J."/>
            <person name="Theobald S."/>
            <person name="Brandl J."/>
            <person name="Frisvad J.C."/>
            <person name="Nielsen K.F."/>
            <person name="Lyhne E.K."/>
            <person name="Kogle M.E."/>
            <person name="Kuo A."/>
            <person name="Riley R."/>
            <person name="Clum A."/>
            <person name="Nolan M."/>
            <person name="Lipzen A."/>
            <person name="Salamov A."/>
            <person name="Henrissat B."/>
            <person name="Wiebenga A."/>
            <person name="De vries R.P."/>
            <person name="Grigoriev I.V."/>
            <person name="Mortensen U.H."/>
            <person name="Andersen M.R."/>
            <person name="Baker S.E."/>
        </authorList>
    </citation>
    <scope>NUCLEOTIDE SEQUENCE [LARGE SCALE GENOMIC DNA]</scope>
    <source>
        <strain evidence="15 16">CBS 101889</strain>
    </source>
</reference>
<keyword evidence="9" id="KW-0443">Lipid metabolism</keyword>
<evidence type="ECO:0000256" key="13">
    <source>
        <dbReference type="SAM" id="Phobius"/>
    </source>
</evidence>